<feature type="transmembrane region" description="Helical" evidence="8">
    <location>
        <begin position="74"/>
        <end position="92"/>
    </location>
</feature>
<keyword evidence="10" id="KW-0012">Acyltransferase</keyword>
<dbReference type="PANTHER" id="PTHR40074:SF2">
    <property type="entry name" value="O-ACETYLTRANSFERASE WECH"/>
    <property type="match status" value="1"/>
</dbReference>
<evidence type="ECO:0000256" key="5">
    <source>
        <dbReference type="ARBA" id="ARBA00022989"/>
    </source>
</evidence>
<keyword evidence="4 8" id="KW-0812">Transmembrane</keyword>
<evidence type="ECO:0000256" key="1">
    <source>
        <dbReference type="ARBA" id="ARBA00004651"/>
    </source>
</evidence>
<dbReference type="InterPro" id="IPR002656">
    <property type="entry name" value="Acyl_transf_3_dom"/>
</dbReference>
<gene>
    <name evidence="10" type="ORF">ACFYXQ_31845</name>
</gene>
<keyword evidence="11" id="KW-1185">Reference proteome</keyword>
<evidence type="ECO:0000256" key="7">
    <source>
        <dbReference type="SAM" id="MobiDB-lite"/>
    </source>
</evidence>
<evidence type="ECO:0000259" key="9">
    <source>
        <dbReference type="Pfam" id="PF01757"/>
    </source>
</evidence>
<feature type="transmembrane region" description="Helical" evidence="8">
    <location>
        <begin position="153"/>
        <end position="174"/>
    </location>
</feature>
<accession>A0ABW6SB15</accession>
<feature type="transmembrane region" description="Helical" evidence="8">
    <location>
        <begin position="36"/>
        <end position="54"/>
    </location>
</feature>
<feature type="transmembrane region" description="Helical" evidence="8">
    <location>
        <begin position="250"/>
        <end position="270"/>
    </location>
</feature>
<dbReference type="Pfam" id="PF01757">
    <property type="entry name" value="Acyl_transf_3"/>
    <property type="match status" value="1"/>
</dbReference>
<feature type="domain" description="Acyltransferase 3" evidence="9">
    <location>
        <begin position="38"/>
        <end position="372"/>
    </location>
</feature>
<comment type="caution">
    <text evidence="10">The sequence shown here is derived from an EMBL/GenBank/DDBJ whole genome shotgun (WGS) entry which is preliminary data.</text>
</comment>
<dbReference type="EMBL" id="JBIAQY010000013">
    <property type="protein sequence ID" value="MFF3572374.1"/>
    <property type="molecule type" value="Genomic_DNA"/>
</dbReference>
<organism evidence="10 11">
    <name type="scientific">Nocardia jiangxiensis</name>
    <dbReference type="NCBI Taxonomy" id="282685"/>
    <lineage>
        <taxon>Bacteria</taxon>
        <taxon>Bacillati</taxon>
        <taxon>Actinomycetota</taxon>
        <taxon>Actinomycetes</taxon>
        <taxon>Mycobacteriales</taxon>
        <taxon>Nocardiaceae</taxon>
        <taxon>Nocardia</taxon>
    </lineage>
</organism>
<feature type="transmembrane region" description="Helical" evidence="8">
    <location>
        <begin position="215"/>
        <end position="238"/>
    </location>
</feature>
<feature type="transmembrane region" description="Helical" evidence="8">
    <location>
        <begin position="330"/>
        <end position="348"/>
    </location>
</feature>
<evidence type="ECO:0000256" key="8">
    <source>
        <dbReference type="SAM" id="Phobius"/>
    </source>
</evidence>
<keyword evidence="3" id="KW-1003">Cell membrane</keyword>
<evidence type="ECO:0000256" key="3">
    <source>
        <dbReference type="ARBA" id="ARBA00022475"/>
    </source>
</evidence>
<comment type="similarity">
    <text evidence="2">Belongs to the acyltransferase 3 family.</text>
</comment>
<reference evidence="10 11" key="1">
    <citation type="submission" date="2024-10" db="EMBL/GenBank/DDBJ databases">
        <title>The Natural Products Discovery Center: Release of the First 8490 Sequenced Strains for Exploring Actinobacteria Biosynthetic Diversity.</title>
        <authorList>
            <person name="Kalkreuter E."/>
            <person name="Kautsar S.A."/>
            <person name="Yang D."/>
            <person name="Bader C.D."/>
            <person name="Teijaro C.N."/>
            <person name="Fluegel L."/>
            <person name="Davis C.M."/>
            <person name="Simpson J.R."/>
            <person name="Lauterbach L."/>
            <person name="Steele A.D."/>
            <person name="Gui C."/>
            <person name="Meng S."/>
            <person name="Li G."/>
            <person name="Viehrig K."/>
            <person name="Ye F."/>
            <person name="Su P."/>
            <person name="Kiefer A.F."/>
            <person name="Nichols A."/>
            <person name="Cepeda A.J."/>
            <person name="Yan W."/>
            <person name="Fan B."/>
            <person name="Jiang Y."/>
            <person name="Adhikari A."/>
            <person name="Zheng C.-J."/>
            <person name="Schuster L."/>
            <person name="Cowan T.M."/>
            <person name="Smanski M.J."/>
            <person name="Chevrette M.G."/>
            <person name="De Carvalho L.P.S."/>
            <person name="Shen B."/>
        </authorList>
    </citation>
    <scope>NUCLEOTIDE SEQUENCE [LARGE SCALE GENOMIC DNA]</scope>
    <source>
        <strain evidence="10 11">NPDC002593</strain>
    </source>
</reference>
<keyword evidence="10" id="KW-0808">Transferase</keyword>
<feature type="transmembrane region" description="Helical" evidence="8">
    <location>
        <begin position="113"/>
        <end position="133"/>
    </location>
</feature>
<sequence>MTQDDRGTVNTATLTIADPSPETPESAQPRKTKRPYLYQVDLFRIITFACVVLDHVTSGSTVPDNVASNAVQTLLHFTRLAFFALTAFVLVYQSARKPFSARTFWRRRFMLIGIPYVVWSVFYWAYSIVLGNFQEPVLHALWRLVIDIATGEAWYQMYFLLVTMQVYLLFPLLLKLLRATEGHHRWVLAVSGALQLGFLYLAMHPPTFTGFAGQIWAHIYAVVFAYQFYVILGAVAAWHLAAVDRAVKRFGPLLVLGAVVAGVLSVWDFLRSTAHGLPPWQGSNVFMPHLIIFFTLIIAALYTLGTWGTANQQPGSLKARMLSYGSDRSFGVFLLHPFALQLIAPWIIPMGNAIGTLWCTVVVYVSVMAMSLFGAEVTRRVPGSIWLNGRPMVRTDFRALFGRRTAEESPAPEKTPAA</sequence>
<feature type="transmembrane region" description="Helical" evidence="8">
    <location>
        <begin position="354"/>
        <end position="375"/>
    </location>
</feature>
<keyword evidence="5 8" id="KW-1133">Transmembrane helix</keyword>
<proteinExistence type="inferred from homology"/>
<protein>
    <submittedName>
        <fullName evidence="10">Acyltransferase</fullName>
    </submittedName>
</protein>
<dbReference type="GO" id="GO:0016746">
    <property type="term" value="F:acyltransferase activity"/>
    <property type="evidence" value="ECO:0007669"/>
    <property type="project" value="UniProtKB-KW"/>
</dbReference>
<feature type="transmembrane region" description="Helical" evidence="8">
    <location>
        <begin position="290"/>
        <end position="310"/>
    </location>
</feature>
<dbReference type="RefSeq" id="WP_051193206.1">
    <property type="nucleotide sequence ID" value="NZ_JBIAQY010000013.1"/>
</dbReference>
<dbReference type="Proteomes" id="UP001601992">
    <property type="component" value="Unassembled WGS sequence"/>
</dbReference>
<evidence type="ECO:0000256" key="2">
    <source>
        <dbReference type="ARBA" id="ARBA00007400"/>
    </source>
</evidence>
<feature type="region of interest" description="Disordered" evidence="7">
    <location>
        <begin position="1"/>
        <end position="30"/>
    </location>
</feature>
<comment type="subcellular location">
    <subcellularLocation>
        <location evidence="1">Cell membrane</location>
        <topology evidence="1">Multi-pass membrane protein</topology>
    </subcellularLocation>
</comment>
<feature type="transmembrane region" description="Helical" evidence="8">
    <location>
        <begin position="186"/>
        <end position="203"/>
    </location>
</feature>
<evidence type="ECO:0000256" key="4">
    <source>
        <dbReference type="ARBA" id="ARBA00022692"/>
    </source>
</evidence>
<evidence type="ECO:0000256" key="6">
    <source>
        <dbReference type="ARBA" id="ARBA00023136"/>
    </source>
</evidence>
<evidence type="ECO:0000313" key="10">
    <source>
        <dbReference type="EMBL" id="MFF3572374.1"/>
    </source>
</evidence>
<dbReference type="PANTHER" id="PTHR40074">
    <property type="entry name" value="O-ACETYLTRANSFERASE WECH"/>
    <property type="match status" value="1"/>
</dbReference>
<evidence type="ECO:0000313" key="11">
    <source>
        <dbReference type="Proteomes" id="UP001601992"/>
    </source>
</evidence>
<name>A0ABW6SB15_9NOCA</name>
<keyword evidence="6 8" id="KW-0472">Membrane</keyword>